<gene>
    <name evidence="3" type="ORF">GO493_16650</name>
</gene>
<dbReference type="EMBL" id="WRXN01000006">
    <property type="protein sequence ID" value="MVT09903.1"/>
    <property type="molecule type" value="Genomic_DNA"/>
</dbReference>
<reference evidence="3 4" key="1">
    <citation type="submission" date="2019-12" db="EMBL/GenBank/DDBJ databases">
        <title>Chitinophaga sp. strain ysch24 (GDMCC 1.1355), whole genome shotgun sequence.</title>
        <authorList>
            <person name="Zhang X."/>
        </authorList>
    </citation>
    <scope>NUCLEOTIDE SEQUENCE [LARGE SCALE GENOMIC DNA]</scope>
    <source>
        <strain evidence="4">ysch24</strain>
    </source>
</reference>
<dbReference type="SUPFAM" id="SSF54909">
    <property type="entry name" value="Dimeric alpha+beta barrel"/>
    <property type="match status" value="1"/>
</dbReference>
<dbReference type="PANTHER" id="PTHR38436">
    <property type="entry name" value="POLYKETIDE CYCLASE SNOAL-LIKE DOMAIN"/>
    <property type="match status" value="1"/>
</dbReference>
<name>A0A7K1U6A9_9BACT</name>
<keyword evidence="4" id="KW-1185">Reference proteome</keyword>
<dbReference type="RefSeq" id="WP_157307339.1">
    <property type="nucleotide sequence ID" value="NZ_WRXN01000006.1"/>
</dbReference>
<dbReference type="SUPFAM" id="SSF54427">
    <property type="entry name" value="NTF2-like"/>
    <property type="match status" value="1"/>
</dbReference>
<dbReference type="Proteomes" id="UP000461730">
    <property type="component" value="Unassembled WGS sequence"/>
</dbReference>
<dbReference type="Pfam" id="PF03992">
    <property type="entry name" value="ABM"/>
    <property type="match status" value="1"/>
</dbReference>
<dbReference type="InterPro" id="IPR011008">
    <property type="entry name" value="Dimeric_a/b-barrel"/>
</dbReference>
<evidence type="ECO:0000313" key="4">
    <source>
        <dbReference type="Proteomes" id="UP000461730"/>
    </source>
</evidence>
<accession>A0A7K1U6A9</accession>
<feature type="chain" id="PRO_5029893322" description="ABM domain-containing protein" evidence="1">
    <location>
        <begin position="20"/>
        <end position="265"/>
    </location>
</feature>
<feature type="domain" description="ABM" evidence="2">
    <location>
        <begin position="168"/>
        <end position="230"/>
    </location>
</feature>
<organism evidence="3 4">
    <name type="scientific">Chitinophaga tropicalis</name>
    <dbReference type="NCBI Taxonomy" id="2683588"/>
    <lineage>
        <taxon>Bacteria</taxon>
        <taxon>Pseudomonadati</taxon>
        <taxon>Bacteroidota</taxon>
        <taxon>Chitinophagia</taxon>
        <taxon>Chitinophagales</taxon>
        <taxon>Chitinophagaceae</taxon>
        <taxon>Chitinophaga</taxon>
    </lineage>
</organism>
<dbReference type="Gene3D" id="3.10.450.50">
    <property type="match status" value="1"/>
</dbReference>
<sequence>MKNTFLLLVSMLVNSIAHAQPISENKTIKMNKTVVNRLYEEVLNKRNMTVLNDIVSEEYTSVNGAKGPKGFEGAVLPLLAGFPDISWEVISLTAEDDRVIAQWEWRGTHRGQFQEFPATGKQITNRGATTYLLKNGRIVHSEVVPDRLGFRQEMESALFKDKVCFIDKFLVPAAAQAAFRERVTINRKFIKQLPGFIKDAAYEYTDNDGNLVFVTVAQWVSRDAFNKAREAVQAEYKKEGFDAAEMFKRLNITADRGLYTELQEH</sequence>
<comment type="caution">
    <text evidence="3">The sequence shown here is derived from an EMBL/GenBank/DDBJ whole genome shotgun (WGS) entry which is preliminary data.</text>
</comment>
<dbReference type="PANTHER" id="PTHR38436:SF1">
    <property type="entry name" value="ESTER CYCLASE"/>
    <property type="match status" value="1"/>
</dbReference>
<proteinExistence type="predicted"/>
<dbReference type="InterPro" id="IPR032710">
    <property type="entry name" value="NTF2-like_dom_sf"/>
</dbReference>
<evidence type="ECO:0000259" key="2">
    <source>
        <dbReference type="Pfam" id="PF03992"/>
    </source>
</evidence>
<dbReference type="Pfam" id="PF07366">
    <property type="entry name" value="SnoaL"/>
    <property type="match status" value="1"/>
</dbReference>
<protein>
    <recommendedName>
        <fullName evidence="2">ABM domain-containing protein</fullName>
    </recommendedName>
</protein>
<evidence type="ECO:0000256" key="1">
    <source>
        <dbReference type="SAM" id="SignalP"/>
    </source>
</evidence>
<feature type="signal peptide" evidence="1">
    <location>
        <begin position="1"/>
        <end position="19"/>
    </location>
</feature>
<dbReference type="Gene3D" id="3.30.70.100">
    <property type="match status" value="1"/>
</dbReference>
<dbReference type="InterPro" id="IPR009959">
    <property type="entry name" value="Cyclase_SnoaL-like"/>
</dbReference>
<dbReference type="GO" id="GO:0030638">
    <property type="term" value="P:polyketide metabolic process"/>
    <property type="evidence" value="ECO:0007669"/>
    <property type="project" value="InterPro"/>
</dbReference>
<dbReference type="AlphaFoldDB" id="A0A7K1U6A9"/>
<keyword evidence="1" id="KW-0732">Signal</keyword>
<dbReference type="InterPro" id="IPR007138">
    <property type="entry name" value="ABM_dom"/>
</dbReference>
<evidence type="ECO:0000313" key="3">
    <source>
        <dbReference type="EMBL" id="MVT09903.1"/>
    </source>
</evidence>